<dbReference type="Pfam" id="PF11951">
    <property type="entry name" value="Fungal_trans_2"/>
    <property type="match status" value="1"/>
</dbReference>
<feature type="domain" description="Zn(2)-C6 fungal-type" evidence="5">
    <location>
        <begin position="10"/>
        <end position="38"/>
    </location>
</feature>
<dbReference type="GO" id="GO:0003677">
    <property type="term" value="F:DNA binding"/>
    <property type="evidence" value="ECO:0007669"/>
    <property type="project" value="UniProtKB-KW"/>
</dbReference>
<comment type="caution">
    <text evidence="6">The sequence shown here is derived from an EMBL/GenBank/DDBJ whole genome shotgun (WGS) entry which is preliminary data.</text>
</comment>
<dbReference type="OrthoDB" id="5429770at2759"/>
<sequence length="496" mass="54771">MVYRGKPSPGCALCRKRRLKCDRRQPSCSQCSRMKKECPGYQDPRALRIYDQTTAVTAKALARAAATRKAAQPPTAESSKTPPLIYLSTPIQEQAMSHIFKYYVGTSQNRGVLPYLTNLLNTDPSGALQATVKAVGLACMSRIHHLPELRRLAAEEYSKALRATNTNLQDAVSATSDSTLGAVVTLSLYEIISGHKSQMMDAWLNHAQGAIKLLELRGVQQFDSPTGLGLFNSARLQIAMMNIFFRTNCYSSPTITALSNHARTLFDTNSQVFDDFYNILIMFNDLSIRIKEAYKNDGFRGNIAPLIRQALRLDADLVSWASSLGRAWQFTVASHSPSSSSGGIPVCSYDEAYHVYPGINVAVLWNHYRQARIVLHEMIRTMCLGASERQAMPESQQIMLKSSTINKQLVKDVCASVPHFFTSGEAGFGGVARLPWPLFVAADCTDISPHTKNWIAQILDIIATSAGVQQARILSHLIKEGRHGFDLIPGKCKRVS</sequence>
<dbReference type="Pfam" id="PF00172">
    <property type="entry name" value="Zn_clus"/>
    <property type="match status" value="1"/>
</dbReference>
<evidence type="ECO:0000256" key="3">
    <source>
        <dbReference type="ARBA" id="ARBA00023163"/>
    </source>
</evidence>
<dbReference type="Gene3D" id="4.10.240.10">
    <property type="entry name" value="Zn(2)-C6 fungal-type DNA-binding domain"/>
    <property type="match status" value="1"/>
</dbReference>
<keyword evidence="4" id="KW-0539">Nucleus</keyword>
<dbReference type="PROSITE" id="PS50048">
    <property type="entry name" value="ZN2_CY6_FUNGAL_2"/>
    <property type="match status" value="1"/>
</dbReference>
<keyword evidence="1" id="KW-0805">Transcription regulation</keyword>
<dbReference type="Proteomes" id="UP000179179">
    <property type="component" value="Unassembled WGS sequence"/>
</dbReference>
<dbReference type="GO" id="GO:0000981">
    <property type="term" value="F:DNA-binding transcription factor activity, RNA polymerase II-specific"/>
    <property type="evidence" value="ECO:0007669"/>
    <property type="project" value="InterPro"/>
</dbReference>
<dbReference type="PANTHER" id="PTHR38791:SF5">
    <property type="entry name" value="TRANSCRIPTION FACTOR DBAG-RELATED"/>
    <property type="match status" value="1"/>
</dbReference>
<dbReference type="SUPFAM" id="SSF57701">
    <property type="entry name" value="Zn2/Cys6 DNA-binding domain"/>
    <property type="match status" value="1"/>
</dbReference>
<dbReference type="RefSeq" id="XP_022391395.1">
    <property type="nucleotide sequence ID" value="XM_022531507.1"/>
</dbReference>
<evidence type="ECO:0000313" key="6">
    <source>
        <dbReference type="EMBL" id="OGM47678.1"/>
    </source>
</evidence>
<dbReference type="EMBL" id="LYCR01000021">
    <property type="protein sequence ID" value="OGM47678.1"/>
    <property type="molecule type" value="Genomic_DNA"/>
</dbReference>
<evidence type="ECO:0000256" key="2">
    <source>
        <dbReference type="ARBA" id="ARBA00023125"/>
    </source>
</evidence>
<dbReference type="InterPro" id="IPR036864">
    <property type="entry name" value="Zn2-C6_fun-type_DNA-bd_sf"/>
</dbReference>
<keyword evidence="2" id="KW-0238">DNA-binding</keyword>
<proteinExistence type="predicted"/>
<dbReference type="CDD" id="cd00067">
    <property type="entry name" value="GAL4"/>
    <property type="match status" value="1"/>
</dbReference>
<accession>A0A1F8A8Q5</accession>
<organism evidence="6 7">
    <name type="scientific">Aspergillus bombycis</name>
    <dbReference type="NCBI Taxonomy" id="109264"/>
    <lineage>
        <taxon>Eukaryota</taxon>
        <taxon>Fungi</taxon>
        <taxon>Dikarya</taxon>
        <taxon>Ascomycota</taxon>
        <taxon>Pezizomycotina</taxon>
        <taxon>Eurotiomycetes</taxon>
        <taxon>Eurotiomycetidae</taxon>
        <taxon>Eurotiales</taxon>
        <taxon>Aspergillaceae</taxon>
        <taxon>Aspergillus</taxon>
    </lineage>
</organism>
<dbReference type="PANTHER" id="PTHR38791">
    <property type="entry name" value="ZN(II)2CYS6 TRANSCRIPTION FACTOR (EUROFUNG)-RELATED-RELATED"/>
    <property type="match status" value="1"/>
</dbReference>
<dbReference type="GO" id="GO:0008270">
    <property type="term" value="F:zinc ion binding"/>
    <property type="evidence" value="ECO:0007669"/>
    <property type="project" value="InterPro"/>
</dbReference>
<gene>
    <name evidence="6" type="ORF">ABOM_004377</name>
</gene>
<dbReference type="PROSITE" id="PS00463">
    <property type="entry name" value="ZN2_CY6_FUNGAL_1"/>
    <property type="match status" value="1"/>
</dbReference>
<evidence type="ECO:0000259" key="5">
    <source>
        <dbReference type="PROSITE" id="PS50048"/>
    </source>
</evidence>
<dbReference type="InterPro" id="IPR021858">
    <property type="entry name" value="Fun_TF"/>
</dbReference>
<dbReference type="InterPro" id="IPR053175">
    <property type="entry name" value="DHMBA_Reg_Transcription_Factor"/>
</dbReference>
<dbReference type="InterPro" id="IPR001138">
    <property type="entry name" value="Zn2Cys6_DnaBD"/>
</dbReference>
<keyword evidence="3" id="KW-0804">Transcription</keyword>
<dbReference type="SMART" id="SM00066">
    <property type="entry name" value="GAL4"/>
    <property type="match status" value="1"/>
</dbReference>
<dbReference type="AlphaFoldDB" id="A0A1F8A8Q5"/>
<evidence type="ECO:0000256" key="4">
    <source>
        <dbReference type="ARBA" id="ARBA00023242"/>
    </source>
</evidence>
<protein>
    <recommendedName>
        <fullName evidence="5">Zn(2)-C6 fungal-type domain-containing protein</fullName>
    </recommendedName>
</protein>
<reference evidence="6 7" key="1">
    <citation type="journal article" date="2016" name="Genome Biol. Evol.">
        <title>Draft genome sequence of an aflatoxigenic Aspergillus species, A. bombycis.</title>
        <authorList>
            <person name="Moore G.G."/>
            <person name="Mack B.M."/>
            <person name="Beltz S.B."/>
            <person name="Gilbert M.K."/>
        </authorList>
    </citation>
    <scope>NUCLEOTIDE SEQUENCE [LARGE SCALE GENOMIC DNA]</scope>
    <source>
        <strain evidence="7">NRRL 26010</strain>
    </source>
</reference>
<dbReference type="STRING" id="109264.A0A1F8A8Q5"/>
<evidence type="ECO:0000313" key="7">
    <source>
        <dbReference type="Proteomes" id="UP000179179"/>
    </source>
</evidence>
<keyword evidence="7" id="KW-1185">Reference proteome</keyword>
<evidence type="ECO:0000256" key="1">
    <source>
        <dbReference type="ARBA" id="ARBA00023015"/>
    </source>
</evidence>
<name>A0A1F8A8Q5_9EURO</name>
<dbReference type="GeneID" id="34447767"/>